<dbReference type="GeneID" id="91488607"/>
<dbReference type="Proteomes" id="UP000678016">
    <property type="component" value="Chromosome"/>
</dbReference>
<gene>
    <name evidence="2" type="ORF">KGD83_23200</name>
</gene>
<evidence type="ECO:0000313" key="3">
    <source>
        <dbReference type="Proteomes" id="UP000678016"/>
    </source>
</evidence>
<evidence type="ECO:0000259" key="1">
    <source>
        <dbReference type="PROSITE" id="PS50943"/>
    </source>
</evidence>
<dbReference type="Gene3D" id="1.10.260.40">
    <property type="entry name" value="lambda repressor-like DNA-binding domains"/>
    <property type="match status" value="1"/>
</dbReference>
<dbReference type="SMART" id="SM00530">
    <property type="entry name" value="HTH_XRE"/>
    <property type="match status" value="1"/>
</dbReference>
<dbReference type="CDD" id="cd00093">
    <property type="entry name" value="HTH_XRE"/>
    <property type="match status" value="1"/>
</dbReference>
<evidence type="ECO:0000313" key="2">
    <source>
        <dbReference type="EMBL" id="QUX28140.1"/>
    </source>
</evidence>
<feature type="domain" description="HTH cro/C1-type" evidence="1">
    <location>
        <begin position="10"/>
        <end position="70"/>
    </location>
</feature>
<protein>
    <submittedName>
        <fullName evidence="2">Helix-turn-helix domain-containing protein</fullName>
    </submittedName>
</protein>
<dbReference type="Gene3D" id="1.25.40.10">
    <property type="entry name" value="Tetratricopeptide repeat domain"/>
    <property type="match status" value="1"/>
</dbReference>
<name>A0ABX8C166_9ACTN</name>
<dbReference type="InterPro" id="IPR001387">
    <property type="entry name" value="Cro/C1-type_HTH"/>
</dbReference>
<reference evidence="3" key="1">
    <citation type="submission" date="2021-05" db="EMBL/GenBank/DDBJ databases">
        <title>Direct Submission.</title>
        <authorList>
            <person name="Li K."/>
            <person name="Gao J."/>
        </authorList>
    </citation>
    <scope>NUCLEOTIDE SEQUENCE [LARGE SCALE GENOMIC DNA]</scope>
    <source>
        <strain evidence="3">HDS12</strain>
    </source>
</reference>
<accession>A0ABX8C166</accession>
<dbReference type="EMBL" id="CP074132">
    <property type="protein sequence ID" value="QUX28140.1"/>
    <property type="molecule type" value="Genomic_DNA"/>
</dbReference>
<dbReference type="PROSITE" id="PS50943">
    <property type="entry name" value="HTH_CROC1"/>
    <property type="match status" value="1"/>
</dbReference>
<sequence>MAPKPFRLVLRELRSARGWSQARLAEALCDVSGRPTVTRHDVSRWERGKRVPRAWLPYLAEVLDVSRETLERATVTEPEPFPVAETLASLLPPGEAVAPLQARAGRRVGQTTADDLATRAHGLRLADDVLAGGDLIGPAFRELDAAVRVLRESTHTDEVRRELLRAVGELAQIAGWIASDAADSRAEGAYRLGLDAAREAGDGPLAAQLAGSLGYHLVNNGRVADGAALSVAAVAEAGPDAPGKTRALFHDRAAWAHTQAGDAQAAMRSLGAAHEALAEDSGDTPEWAYWVNEAELEVMDSRVYTELRRPLRAVPLLSRVLREYPATSTRERALYESWLAVAYADANEPEEAARVAARVIELSGDVASARTSDRVRVVLSRLADFPDVPEVREVLDSVGPA</sequence>
<dbReference type="InterPro" id="IPR011990">
    <property type="entry name" value="TPR-like_helical_dom_sf"/>
</dbReference>
<dbReference type="Pfam" id="PF13560">
    <property type="entry name" value="HTH_31"/>
    <property type="match status" value="1"/>
</dbReference>
<keyword evidence="3" id="KW-1185">Reference proteome</keyword>
<dbReference type="InterPro" id="IPR010982">
    <property type="entry name" value="Lambda_DNA-bd_dom_sf"/>
</dbReference>
<dbReference type="SUPFAM" id="SSF48452">
    <property type="entry name" value="TPR-like"/>
    <property type="match status" value="1"/>
</dbReference>
<proteinExistence type="predicted"/>
<dbReference type="RefSeq" id="WP_013151566.1">
    <property type="nucleotide sequence ID" value="NZ_CP074132.1"/>
</dbReference>
<organism evidence="2 3">
    <name type="scientific">Nocardiopsis akebiae</name>
    <dbReference type="NCBI Taxonomy" id="2831968"/>
    <lineage>
        <taxon>Bacteria</taxon>
        <taxon>Bacillati</taxon>
        <taxon>Actinomycetota</taxon>
        <taxon>Actinomycetes</taxon>
        <taxon>Streptosporangiales</taxon>
        <taxon>Nocardiopsidaceae</taxon>
        <taxon>Nocardiopsis</taxon>
    </lineage>
</organism>
<dbReference type="SUPFAM" id="SSF47413">
    <property type="entry name" value="lambda repressor-like DNA-binding domains"/>
    <property type="match status" value="1"/>
</dbReference>